<proteinExistence type="predicted"/>
<reference evidence="1 2" key="1">
    <citation type="submission" date="2018-08" db="EMBL/GenBank/DDBJ databases">
        <title>Jishengella sp. nov., isolated from a root of Azadirachta indica A. Juss. var. siamensis Valenton.</title>
        <authorList>
            <person name="Kuncharoen N."/>
            <person name="Tanasupawat S."/>
            <person name="Kudo T."/>
            <person name="Ohkuma M."/>
        </authorList>
    </citation>
    <scope>NUCLEOTIDE SEQUENCE [LARGE SCALE GENOMIC DNA]</scope>
    <source>
        <strain evidence="1 2">AZ1-13</strain>
    </source>
</reference>
<dbReference type="EMBL" id="QXEC01000027">
    <property type="protein sequence ID" value="RIV34562.1"/>
    <property type="molecule type" value="Genomic_DNA"/>
</dbReference>
<evidence type="ECO:0000313" key="1">
    <source>
        <dbReference type="EMBL" id="RIV34562.1"/>
    </source>
</evidence>
<keyword evidence="2" id="KW-1185">Reference proteome</keyword>
<dbReference type="AlphaFoldDB" id="A0A418MPP3"/>
<comment type="caution">
    <text evidence="1">The sequence shown here is derived from an EMBL/GenBank/DDBJ whole genome shotgun (WGS) entry which is preliminary data.</text>
</comment>
<gene>
    <name evidence="1" type="ORF">D2L64_22545</name>
</gene>
<evidence type="ECO:0000313" key="2">
    <source>
        <dbReference type="Proteomes" id="UP000283832"/>
    </source>
</evidence>
<organism evidence="1 2">
    <name type="scientific">Micromonospora radicis</name>
    <dbReference type="NCBI Taxonomy" id="1894971"/>
    <lineage>
        <taxon>Bacteria</taxon>
        <taxon>Bacillati</taxon>
        <taxon>Actinomycetota</taxon>
        <taxon>Actinomycetes</taxon>
        <taxon>Micromonosporales</taxon>
        <taxon>Micromonosporaceae</taxon>
        <taxon>Micromonospora</taxon>
    </lineage>
</organism>
<dbReference type="Proteomes" id="UP000283832">
    <property type="component" value="Unassembled WGS sequence"/>
</dbReference>
<sequence>MSGRRVSYDEYLSATALTFARRHRPVWCWRRWRWTCRCGSDLPCRARHRIPINRGHWPQEGEQ</sequence>
<protein>
    <submittedName>
        <fullName evidence="1">Uncharacterized protein</fullName>
    </submittedName>
</protein>
<name>A0A418MPP3_9ACTN</name>
<accession>A0A418MPP3</accession>